<dbReference type="GO" id="GO:0009055">
    <property type="term" value="F:electron transfer activity"/>
    <property type="evidence" value="ECO:0007669"/>
    <property type="project" value="TreeGrafter"/>
</dbReference>
<evidence type="ECO:0000313" key="2">
    <source>
        <dbReference type="EMBL" id="CAE7552559.1"/>
    </source>
</evidence>
<dbReference type="InterPro" id="IPR051548">
    <property type="entry name" value="Grx-like_ET"/>
</dbReference>
<dbReference type="Pfam" id="PF04784">
    <property type="entry name" value="DUF547"/>
    <property type="match status" value="1"/>
</dbReference>
<dbReference type="PANTHER" id="PTHR34386:SF1">
    <property type="entry name" value="GLUTAREDOXIN-LIKE PROTEIN NRDH"/>
    <property type="match status" value="1"/>
</dbReference>
<dbReference type="EMBL" id="CAJNDS010002635">
    <property type="protein sequence ID" value="CAE7552559.1"/>
    <property type="molecule type" value="Genomic_DNA"/>
</dbReference>
<dbReference type="OrthoDB" id="438187at2759"/>
<proteinExistence type="predicted"/>
<evidence type="ECO:0000313" key="3">
    <source>
        <dbReference type="Proteomes" id="UP000604046"/>
    </source>
</evidence>
<accession>A0A812TWP1</accession>
<evidence type="ECO:0000259" key="1">
    <source>
        <dbReference type="Pfam" id="PF04784"/>
    </source>
</evidence>
<feature type="domain" description="DUF547" evidence="1">
    <location>
        <begin position="113"/>
        <end position="237"/>
    </location>
</feature>
<comment type="caution">
    <text evidence="2">The sequence shown here is derived from an EMBL/GenBank/DDBJ whole genome shotgun (WGS) entry which is preliminary data.</text>
</comment>
<name>A0A812TWP1_9DINO</name>
<organism evidence="2 3">
    <name type="scientific">Symbiodinium natans</name>
    <dbReference type="NCBI Taxonomy" id="878477"/>
    <lineage>
        <taxon>Eukaryota</taxon>
        <taxon>Sar</taxon>
        <taxon>Alveolata</taxon>
        <taxon>Dinophyceae</taxon>
        <taxon>Suessiales</taxon>
        <taxon>Symbiodiniaceae</taxon>
        <taxon>Symbiodinium</taxon>
    </lineage>
</organism>
<dbReference type="PANTHER" id="PTHR34386">
    <property type="entry name" value="GLUTAREDOXIN"/>
    <property type="match status" value="1"/>
</dbReference>
<dbReference type="AlphaFoldDB" id="A0A812TWP1"/>
<dbReference type="InterPro" id="IPR006869">
    <property type="entry name" value="DUF547"/>
</dbReference>
<dbReference type="GO" id="GO:0045454">
    <property type="term" value="P:cell redox homeostasis"/>
    <property type="evidence" value="ECO:0007669"/>
    <property type="project" value="TreeGrafter"/>
</dbReference>
<keyword evidence="3" id="KW-1185">Reference proteome</keyword>
<reference evidence="2" key="1">
    <citation type="submission" date="2021-02" db="EMBL/GenBank/DDBJ databases">
        <authorList>
            <person name="Dougan E. K."/>
            <person name="Rhodes N."/>
            <person name="Thang M."/>
            <person name="Chan C."/>
        </authorList>
    </citation>
    <scope>NUCLEOTIDE SEQUENCE</scope>
</reference>
<gene>
    <name evidence="2" type="primary">grxC</name>
    <name evidence="2" type="ORF">SNAT2548_LOCUS31033</name>
</gene>
<protein>
    <submittedName>
        <fullName evidence="2">GrxC protein</fullName>
    </submittedName>
</protein>
<dbReference type="Proteomes" id="UP000604046">
    <property type="component" value="Unassembled WGS sequence"/>
</dbReference>
<sequence length="332" mass="36613">MRTVVPEAGSRPSLGAFLRYAVTSTPKQDQSRNVPLNLAAAPGAPEPGPALGGSASELVALLRQVMLQLLEDFFDPASNDVDYVAMCASSQWSLFRALAAEIGEPRLRPELEALGEADRKAFFINLYNAMTFHGVTTFGRREGWWYLYCFFITPAVSYRVAGTQMSLDDIEHGILRARNGYFKDPEQELQRRLRMEAVDPRIHMALNCGAKGCPAVAVYTGGDNLDAELDSAVAGFVAADANVRVTQEASGIRLDLSEIFKMYLEDFVGAATGKDSERALARWLLPFASEDQRPLLSKAVEGAPIRLQWIPYDWATNGTEVPLDKYIYSVTF</sequence>